<dbReference type="Gene3D" id="3.90.1300.10">
    <property type="entry name" value="Amidase signature (AS) domain"/>
    <property type="match status" value="1"/>
</dbReference>
<dbReference type="OrthoDB" id="566138at2759"/>
<reference evidence="3 4" key="1">
    <citation type="submission" date="2020-10" db="EMBL/GenBank/DDBJ databases">
        <title>The Coptis chinensis genome and diversification of protoberbering-type alkaloids.</title>
        <authorList>
            <person name="Wang B."/>
            <person name="Shu S."/>
            <person name="Song C."/>
            <person name="Liu Y."/>
        </authorList>
    </citation>
    <scope>NUCLEOTIDE SEQUENCE [LARGE SCALE GENOMIC DNA]</scope>
    <source>
        <strain evidence="3">HL-2020</strain>
        <tissue evidence="3">Leaf</tissue>
    </source>
</reference>
<evidence type="ECO:0000313" key="3">
    <source>
        <dbReference type="EMBL" id="KAF9618491.1"/>
    </source>
</evidence>
<dbReference type="AlphaFoldDB" id="A0A835MCA0"/>
<dbReference type="PANTHER" id="PTHR42678:SF34">
    <property type="entry name" value="OS04G0183300 PROTEIN"/>
    <property type="match status" value="1"/>
</dbReference>
<feature type="domain" description="Amidase" evidence="2">
    <location>
        <begin position="54"/>
        <end position="493"/>
    </location>
</feature>
<gene>
    <name evidence="3" type="ORF">IFM89_001892</name>
</gene>
<dbReference type="InterPro" id="IPR036928">
    <property type="entry name" value="AS_sf"/>
</dbReference>
<keyword evidence="4" id="KW-1185">Reference proteome</keyword>
<dbReference type="InterPro" id="IPR023631">
    <property type="entry name" value="Amidase_dom"/>
</dbReference>
<keyword evidence="1" id="KW-0732">Signal</keyword>
<name>A0A835MCA0_9MAGN</name>
<sequence length="514" mass="55617">MAFSYSSFNFLFLSSALLILSATVTSTHHFRIKEATIRDIQIQFKDEKLTSRQLVEFYLGEIRKLNSLLRGVIEVNPDALFLADKADKERKVKAAGTLNWLHGIPILLKDNIATKDKLNTTAGSFALLGSIVPRDAGVVMKLRKAGAIILGKASLSEWAHFRSSGAPSGWCGRSGQGRNPYVLSADPCGSSSGSAISVAANMAAVSLGTETDASILCPSGSNSVVGIKPTIGLTSRSGVIPITPRQDTVGPMCRTVADAVYVLDAIVGFDGRDADATRKASKFIPHGGYRQFLKPDGLKGKRLGIMRDPFFNSVTGTVITQAFKHHFNTLRKGGAVLVDDVKLSNMDIFSNVSYGEQVAMLLEFKSSIDAYLKELVVSPVRSLADLITFNNKFSKLEMINEYGQDYFLAAQMINGTVNVEKQLRKIFEKFSREGLEQLMRKKKLDAVVTPGSDISSVLAIGGFPGISVPAGFDKKGVPFGICFGGLKGSEPKLIEIAYAFEQATNVRKPPSFKP</sequence>
<protein>
    <recommendedName>
        <fullName evidence="2">Amidase domain-containing protein</fullName>
    </recommendedName>
</protein>
<accession>A0A835MCA0</accession>
<evidence type="ECO:0000259" key="2">
    <source>
        <dbReference type="Pfam" id="PF01425"/>
    </source>
</evidence>
<dbReference type="PANTHER" id="PTHR42678">
    <property type="entry name" value="AMIDASE"/>
    <property type="match status" value="1"/>
</dbReference>
<proteinExistence type="predicted"/>
<feature type="signal peptide" evidence="1">
    <location>
        <begin position="1"/>
        <end position="26"/>
    </location>
</feature>
<dbReference type="EMBL" id="JADFTS010000002">
    <property type="protein sequence ID" value="KAF9618491.1"/>
    <property type="molecule type" value="Genomic_DNA"/>
</dbReference>
<evidence type="ECO:0000256" key="1">
    <source>
        <dbReference type="SAM" id="SignalP"/>
    </source>
</evidence>
<feature type="chain" id="PRO_5032468923" description="Amidase domain-containing protein" evidence="1">
    <location>
        <begin position="27"/>
        <end position="514"/>
    </location>
</feature>
<organism evidence="3 4">
    <name type="scientific">Coptis chinensis</name>
    <dbReference type="NCBI Taxonomy" id="261450"/>
    <lineage>
        <taxon>Eukaryota</taxon>
        <taxon>Viridiplantae</taxon>
        <taxon>Streptophyta</taxon>
        <taxon>Embryophyta</taxon>
        <taxon>Tracheophyta</taxon>
        <taxon>Spermatophyta</taxon>
        <taxon>Magnoliopsida</taxon>
        <taxon>Ranunculales</taxon>
        <taxon>Ranunculaceae</taxon>
        <taxon>Coptidoideae</taxon>
        <taxon>Coptis</taxon>
    </lineage>
</organism>
<dbReference type="Proteomes" id="UP000631114">
    <property type="component" value="Unassembled WGS sequence"/>
</dbReference>
<evidence type="ECO:0000313" key="4">
    <source>
        <dbReference type="Proteomes" id="UP000631114"/>
    </source>
</evidence>
<dbReference type="Pfam" id="PF01425">
    <property type="entry name" value="Amidase"/>
    <property type="match status" value="1"/>
</dbReference>
<comment type="caution">
    <text evidence="3">The sequence shown here is derived from an EMBL/GenBank/DDBJ whole genome shotgun (WGS) entry which is preliminary data.</text>
</comment>
<dbReference type="SUPFAM" id="SSF75304">
    <property type="entry name" value="Amidase signature (AS) enzymes"/>
    <property type="match status" value="1"/>
</dbReference>